<dbReference type="Proteomes" id="UP001500305">
    <property type="component" value="Unassembled WGS sequence"/>
</dbReference>
<reference evidence="3" key="1">
    <citation type="journal article" date="2019" name="Int. J. Syst. Evol. Microbiol.">
        <title>The Global Catalogue of Microorganisms (GCM) 10K type strain sequencing project: providing services to taxonomists for standard genome sequencing and annotation.</title>
        <authorList>
            <consortium name="The Broad Institute Genomics Platform"/>
            <consortium name="The Broad Institute Genome Sequencing Center for Infectious Disease"/>
            <person name="Wu L."/>
            <person name="Ma J."/>
        </authorList>
    </citation>
    <scope>NUCLEOTIDE SEQUENCE [LARGE SCALE GENOMIC DNA]</scope>
    <source>
        <strain evidence="3">JCM 7356</strain>
    </source>
</reference>
<evidence type="ECO:0000256" key="1">
    <source>
        <dbReference type="SAM" id="Phobius"/>
    </source>
</evidence>
<proteinExistence type="predicted"/>
<feature type="transmembrane region" description="Helical" evidence="1">
    <location>
        <begin position="21"/>
        <end position="43"/>
    </location>
</feature>
<feature type="transmembrane region" description="Helical" evidence="1">
    <location>
        <begin position="101"/>
        <end position="124"/>
    </location>
</feature>
<keyword evidence="1" id="KW-1133">Transmembrane helix</keyword>
<protein>
    <submittedName>
        <fullName evidence="2">Uncharacterized protein</fullName>
    </submittedName>
</protein>
<keyword evidence="1" id="KW-0812">Transmembrane</keyword>
<sequence length="226" mass="23938">MSDLPALVRRLVPTPRRNPFAFGYLLVLLGIALFSHVADPALVYRLQAFSSTDGHNLLHRTVLPLLLSGLWVAGPVWMPYLWAFAVTVAPLERRVGGWRAVGVFAAGHILATLLSQLVVAVAVASGRLGSDALDSLDIGVSYGVLASLGALAGLLRAPWRLVALAGAAAVIGHGILADRDLVTGVGHPAALLVGISLWRWLRRGGPRSEAFQGREELCEQPAVARA</sequence>
<keyword evidence="3" id="KW-1185">Reference proteome</keyword>
<dbReference type="EMBL" id="BAAATR010000032">
    <property type="protein sequence ID" value="GAA2265156.1"/>
    <property type="molecule type" value="Genomic_DNA"/>
</dbReference>
<organism evidence="2 3">
    <name type="scientific">Kitasatospora cystarginea</name>
    <dbReference type="NCBI Taxonomy" id="58350"/>
    <lineage>
        <taxon>Bacteria</taxon>
        <taxon>Bacillati</taxon>
        <taxon>Actinomycetota</taxon>
        <taxon>Actinomycetes</taxon>
        <taxon>Kitasatosporales</taxon>
        <taxon>Streptomycetaceae</taxon>
        <taxon>Kitasatospora</taxon>
    </lineage>
</organism>
<accession>A0ABP5RMR4</accession>
<feature type="transmembrane region" description="Helical" evidence="1">
    <location>
        <begin position="183"/>
        <end position="201"/>
    </location>
</feature>
<feature type="transmembrane region" description="Helical" evidence="1">
    <location>
        <begin position="161"/>
        <end position="177"/>
    </location>
</feature>
<feature type="transmembrane region" description="Helical" evidence="1">
    <location>
        <begin position="63"/>
        <end position="89"/>
    </location>
</feature>
<name>A0ABP5RMR4_9ACTN</name>
<dbReference type="InterPro" id="IPR046862">
    <property type="entry name" value="Rhomboid_2"/>
</dbReference>
<gene>
    <name evidence="2" type="ORF">GCM10010430_57560</name>
</gene>
<evidence type="ECO:0000313" key="2">
    <source>
        <dbReference type="EMBL" id="GAA2265156.1"/>
    </source>
</evidence>
<feature type="transmembrane region" description="Helical" evidence="1">
    <location>
        <begin position="136"/>
        <end position="154"/>
    </location>
</feature>
<evidence type="ECO:0000313" key="3">
    <source>
        <dbReference type="Proteomes" id="UP001500305"/>
    </source>
</evidence>
<dbReference type="Pfam" id="PF20401">
    <property type="entry name" value="Rhomboid_2"/>
    <property type="match status" value="1"/>
</dbReference>
<comment type="caution">
    <text evidence="2">The sequence shown here is derived from an EMBL/GenBank/DDBJ whole genome shotgun (WGS) entry which is preliminary data.</text>
</comment>
<keyword evidence="1" id="KW-0472">Membrane</keyword>